<dbReference type="PANTHER" id="PTHR42693">
    <property type="entry name" value="ARYLSULFATASE FAMILY MEMBER"/>
    <property type="match status" value="1"/>
</dbReference>
<evidence type="ECO:0000313" key="6">
    <source>
        <dbReference type="EMBL" id="RCS41324.1"/>
    </source>
</evidence>
<dbReference type="Proteomes" id="UP000253562">
    <property type="component" value="Unassembled WGS sequence"/>
</dbReference>
<dbReference type="InterPro" id="IPR017850">
    <property type="entry name" value="Alkaline_phosphatase_core_sf"/>
</dbReference>
<dbReference type="GO" id="GO:0004065">
    <property type="term" value="F:arylsulfatase activity"/>
    <property type="evidence" value="ECO:0007669"/>
    <property type="project" value="TreeGrafter"/>
</dbReference>
<keyword evidence="2" id="KW-0479">Metal-binding</keyword>
<reference evidence="6 7" key="1">
    <citation type="submission" date="2018-07" db="EMBL/GenBank/DDBJ databases">
        <title>Comparative genomes isolates from brazilian mangrove.</title>
        <authorList>
            <person name="De Araujo J.E."/>
            <person name="Taketani R.G."/>
            <person name="Silva M.C.P."/>
            <person name="Lourenco M.V."/>
            <person name="Oliveira V.M."/>
            <person name="Andreote F.D."/>
        </authorList>
    </citation>
    <scope>NUCLEOTIDE SEQUENCE [LARGE SCALE GENOMIC DNA]</scope>
    <source>
        <strain evidence="6 7">HEX PRIS-MGV</strain>
    </source>
</reference>
<dbReference type="GO" id="GO:0046872">
    <property type="term" value="F:metal ion binding"/>
    <property type="evidence" value="ECO:0007669"/>
    <property type="project" value="UniProtKB-KW"/>
</dbReference>
<dbReference type="Pfam" id="PF00884">
    <property type="entry name" value="Sulfatase"/>
    <property type="match status" value="1"/>
</dbReference>
<dbReference type="Gene3D" id="3.40.720.10">
    <property type="entry name" value="Alkaline Phosphatase, subunit A"/>
    <property type="match status" value="1"/>
</dbReference>
<dbReference type="InterPro" id="IPR024607">
    <property type="entry name" value="Sulfatase_CS"/>
</dbReference>
<evidence type="ECO:0000313" key="7">
    <source>
        <dbReference type="Proteomes" id="UP000253562"/>
    </source>
</evidence>
<evidence type="ECO:0000256" key="4">
    <source>
        <dbReference type="ARBA" id="ARBA00022837"/>
    </source>
</evidence>
<dbReference type="OrthoDB" id="9783154at2"/>
<dbReference type="InterPro" id="IPR000917">
    <property type="entry name" value="Sulfatase_N"/>
</dbReference>
<proteinExistence type="inferred from homology"/>
<name>A0A368KKV0_9BACT</name>
<protein>
    <submittedName>
        <fullName evidence="6">Arylsulfatase</fullName>
    </submittedName>
</protein>
<keyword evidence="4" id="KW-0106">Calcium</keyword>
<gene>
    <name evidence="6" type="ORF">DTL42_22425</name>
</gene>
<dbReference type="SUPFAM" id="SSF53649">
    <property type="entry name" value="Alkaline phosphatase-like"/>
    <property type="match status" value="1"/>
</dbReference>
<dbReference type="InterPro" id="IPR050738">
    <property type="entry name" value="Sulfatase"/>
</dbReference>
<comment type="caution">
    <text evidence="6">The sequence shown here is derived from an EMBL/GenBank/DDBJ whole genome shotgun (WGS) entry which is preliminary data.</text>
</comment>
<dbReference type="PANTHER" id="PTHR42693:SF53">
    <property type="entry name" value="ENDO-4-O-SULFATASE"/>
    <property type="match status" value="1"/>
</dbReference>
<evidence type="ECO:0000256" key="2">
    <source>
        <dbReference type="ARBA" id="ARBA00022723"/>
    </source>
</evidence>
<dbReference type="AlphaFoldDB" id="A0A368KKV0"/>
<dbReference type="PROSITE" id="PS00523">
    <property type="entry name" value="SULFATASE_1"/>
    <property type="match status" value="1"/>
</dbReference>
<evidence type="ECO:0000256" key="1">
    <source>
        <dbReference type="ARBA" id="ARBA00008779"/>
    </source>
</evidence>
<dbReference type="EMBL" id="QPEX01000045">
    <property type="protein sequence ID" value="RCS41324.1"/>
    <property type="molecule type" value="Genomic_DNA"/>
</dbReference>
<organism evidence="6 7">
    <name type="scientific">Bremerella cremea</name>
    <dbReference type="NCBI Taxonomy" id="1031537"/>
    <lineage>
        <taxon>Bacteria</taxon>
        <taxon>Pseudomonadati</taxon>
        <taxon>Planctomycetota</taxon>
        <taxon>Planctomycetia</taxon>
        <taxon>Pirellulales</taxon>
        <taxon>Pirellulaceae</taxon>
        <taxon>Bremerella</taxon>
    </lineage>
</organism>
<evidence type="ECO:0000259" key="5">
    <source>
        <dbReference type="Pfam" id="PF00884"/>
    </source>
</evidence>
<sequence length="468" mass="52619">MSRFLAVAQIVCRPWCSCDRLTTRIAFGLLVGLLPLLSPVPAQAASPRKPNIVVIMADDIGYECLGCYGSKAYPTPNIDRLAAEGMRFENAHAQPICTPSRVQIMTGIYNNRNYIQFGLLDPQATTFANLLRDAGYETCIAGKWQLQGGLAGPAKFGFDHYCLWQLTRRPSRYPNPGLEIDGKEVDFKNGEFGPDVVSDYVCNFIETNQDKPFLVYYPMIAPHWPFLPTPDHPDWDPTMWRDKETEPGGFKGPEYWDAMVRYTDKMVGKVLNKLDELKLRENTLVIWTGDNGTYTSIVTPFQGRDYRGGKGSPKDNGTHVGFLASWPGKIEPGKVVEDLVDFSDVFPTVLEVAGLEVPDELKIDGVSLAPVFIGKQRKKPYIYCWYERNGMRGKASQHVRDARYKLYADGRLFDIQEDPAEEINLASGSAQVPEPERIERLRAALNKHVAVTVASDPIQKKRRQAFKD</sequence>
<evidence type="ECO:0000256" key="3">
    <source>
        <dbReference type="ARBA" id="ARBA00022801"/>
    </source>
</evidence>
<comment type="similarity">
    <text evidence="1">Belongs to the sulfatase family.</text>
</comment>
<accession>A0A368KKV0</accession>
<dbReference type="RefSeq" id="WP_114372411.1">
    <property type="nucleotide sequence ID" value="NZ_QPEX01000045.1"/>
</dbReference>
<feature type="domain" description="Sulfatase N-terminal" evidence="5">
    <location>
        <begin position="50"/>
        <end position="354"/>
    </location>
</feature>
<dbReference type="CDD" id="cd16151">
    <property type="entry name" value="sulfatase_like"/>
    <property type="match status" value="1"/>
</dbReference>
<keyword evidence="3" id="KW-0378">Hydrolase</keyword>